<reference evidence="2 3" key="1">
    <citation type="submission" date="2024-03" db="EMBL/GenBank/DDBJ databases">
        <title>Complete genome sequence of the green alga Chloropicon roscoffensis RCC1871.</title>
        <authorList>
            <person name="Lemieux C."/>
            <person name="Pombert J.-F."/>
            <person name="Otis C."/>
            <person name="Turmel M."/>
        </authorList>
    </citation>
    <scope>NUCLEOTIDE SEQUENCE [LARGE SCALE GENOMIC DNA]</scope>
    <source>
        <strain evidence="2 3">RCC1871</strain>
    </source>
</reference>
<dbReference type="EMBL" id="CP151505">
    <property type="protein sequence ID" value="WZN62427.1"/>
    <property type="molecule type" value="Genomic_DNA"/>
</dbReference>
<dbReference type="PANTHER" id="PTHR31446:SF29">
    <property type="entry name" value="ACID PHOSPHATASE_VANADIUM-DEPENDENT HALOPEROXIDASE-RELATED PROTEIN"/>
    <property type="match status" value="1"/>
</dbReference>
<evidence type="ECO:0000313" key="3">
    <source>
        <dbReference type="Proteomes" id="UP001472866"/>
    </source>
</evidence>
<evidence type="ECO:0000313" key="2">
    <source>
        <dbReference type="EMBL" id="WZN62427.1"/>
    </source>
</evidence>
<protein>
    <submittedName>
        <fullName evidence="2">PAP2-like phosphatase</fullName>
    </submittedName>
</protein>
<sequence>MIGVTARARPGALGSRGAHRGAAGGRSPRTPRRVDALDARPTFAAGRGVSVRRGDPRGGVSEERGRCRGAPGVATAAVPIAGGATSIPQQLWCNPIFRTGFIGWFSAQVLKVLTSYLTTRRLSWQPLFDSGGMPSSHSSLCMSFTTAVGVIHGLGSSIFAICFGFSAIVMYDAANVRLQAGKHAQILNKVVEQTDWLEELRGTKLKEVLGHSKTQVLAGFAWGILVGLVLN</sequence>
<feature type="compositionally biased region" description="Basic and acidic residues" evidence="1">
    <location>
        <begin position="52"/>
        <end position="66"/>
    </location>
</feature>
<organism evidence="2 3">
    <name type="scientific">Chloropicon roscoffensis</name>
    <dbReference type="NCBI Taxonomy" id="1461544"/>
    <lineage>
        <taxon>Eukaryota</taxon>
        <taxon>Viridiplantae</taxon>
        <taxon>Chlorophyta</taxon>
        <taxon>Chloropicophyceae</taxon>
        <taxon>Chloropicales</taxon>
        <taxon>Chloropicaceae</taxon>
        <taxon>Chloropicon</taxon>
    </lineage>
</organism>
<dbReference type="InterPro" id="IPR003832">
    <property type="entry name" value="DUF212"/>
</dbReference>
<keyword evidence="3" id="KW-1185">Reference proteome</keyword>
<proteinExistence type="predicted"/>
<accession>A0AAX4P897</accession>
<name>A0AAX4P897_9CHLO</name>
<feature type="region of interest" description="Disordered" evidence="1">
    <location>
        <begin position="1"/>
        <end position="67"/>
    </location>
</feature>
<gene>
    <name evidence="2" type="ORF">HKI87_05g39640</name>
</gene>
<dbReference type="AlphaFoldDB" id="A0AAX4P897"/>
<dbReference type="Pfam" id="PF02681">
    <property type="entry name" value="DUF212"/>
    <property type="match status" value="1"/>
</dbReference>
<dbReference type="Proteomes" id="UP001472866">
    <property type="component" value="Chromosome 05"/>
</dbReference>
<evidence type="ECO:0000256" key="1">
    <source>
        <dbReference type="SAM" id="MobiDB-lite"/>
    </source>
</evidence>
<dbReference type="PANTHER" id="PTHR31446">
    <property type="entry name" value="ACID PHOSPHATASE/VANADIUM-DEPENDENT HALOPEROXIDASE-RELATED PROTEIN"/>
    <property type="match status" value="1"/>
</dbReference>